<name>A0AAV7W1B8_PLEWA</name>
<feature type="compositionally biased region" description="Basic and acidic residues" evidence="1">
    <location>
        <begin position="45"/>
        <end position="54"/>
    </location>
</feature>
<evidence type="ECO:0000256" key="1">
    <source>
        <dbReference type="SAM" id="MobiDB-lite"/>
    </source>
</evidence>
<reference evidence="2" key="1">
    <citation type="journal article" date="2022" name="bioRxiv">
        <title>Sequencing and chromosome-scale assembly of the giantPleurodeles waltlgenome.</title>
        <authorList>
            <person name="Brown T."/>
            <person name="Elewa A."/>
            <person name="Iarovenko S."/>
            <person name="Subramanian E."/>
            <person name="Araus A.J."/>
            <person name="Petzold A."/>
            <person name="Susuki M."/>
            <person name="Suzuki K.-i.T."/>
            <person name="Hayashi T."/>
            <person name="Toyoda A."/>
            <person name="Oliveira C."/>
            <person name="Osipova E."/>
            <person name="Leigh N.D."/>
            <person name="Simon A."/>
            <person name="Yun M.H."/>
        </authorList>
    </citation>
    <scope>NUCLEOTIDE SEQUENCE</scope>
    <source>
        <strain evidence="2">20211129_DDA</strain>
        <tissue evidence="2">Liver</tissue>
    </source>
</reference>
<evidence type="ECO:0000313" key="3">
    <source>
        <dbReference type="Proteomes" id="UP001066276"/>
    </source>
</evidence>
<gene>
    <name evidence="2" type="ORF">NDU88_002244</name>
</gene>
<dbReference type="AlphaFoldDB" id="A0AAV7W1B8"/>
<organism evidence="2 3">
    <name type="scientific">Pleurodeles waltl</name>
    <name type="common">Iberian ribbed newt</name>
    <dbReference type="NCBI Taxonomy" id="8319"/>
    <lineage>
        <taxon>Eukaryota</taxon>
        <taxon>Metazoa</taxon>
        <taxon>Chordata</taxon>
        <taxon>Craniata</taxon>
        <taxon>Vertebrata</taxon>
        <taxon>Euteleostomi</taxon>
        <taxon>Amphibia</taxon>
        <taxon>Batrachia</taxon>
        <taxon>Caudata</taxon>
        <taxon>Salamandroidea</taxon>
        <taxon>Salamandridae</taxon>
        <taxon>Pleurodelinae</taxon>
        <taxon>Pleurodeles</taxon>
    </lineage>
</organism>
<dbReference type="EMBL" id="JANPWB010000002">
    <property type="protein sequence ID" value="KAJ1206849.1"/>
    <property type="molecule type" value="Genomic_DNA"/>
</dbReference>
<protein>
    <submittedName>
        <fullName evidence="2">Uncharacterized protein</fullName>
    </submittedName>
</protein>
<feature type="region of interest" description="Disordered" evidence="1">
    <location>
        <begin position="1"/>
        <end position="54"/>
    </location>
</feature>
<comment type="caution">
    <text evidence="2">The sequence shown here is derived from an EMBL/GenBank/DDBJ whole genome shotgun (WGS) entry which is preliminary data.</text>
</comment>
<evidence type="ECO:0000313" key="2">
    <source>
        <dbReference type="EMBL" id="KAJ1206849.1"/>
    </source>
</evidence>
<proteinExistence type="predicted"/>
<feature type="compositionally biased region" description="Basic residues" evidence="1">
    <location>
        <begin position="1"/>
        <end position="17"/>
    </location>
</feature>
<dbReference type="Proteomes" id="UP001066276">
    <property type="component" value="Chromosome 1_2"/>
</dbReference>
<sequence>MRTPGKRPRAGKRKAPGCRRQVTCTQEQLKRRQDFPVGGLEQSEDERGCGESRRLKPLKKNTRVEYEMWNEEERLFGPQWQEADLRMHTPATSQEGHG</sequence>
<accession>A0AAV7W1B8</accession>
<keyword evidence="3" id="KW-1185">Reference proteome</keyword>